<dbReference type="EMBL" id="JBHLWH010000003">
    <property type="protein sequence ID" value="MFC0247029.1"/>
    <property type="molecule type" value="Genomic_DNA"/>
</dbReference>
<evidence type="ECO:0000313" key="1">
    <source>
        <dbReference type="EMBL" id="MFC0247029.1"/>
    </source>
</evidence>
<organism evidence="1 2">
    <name type="scientific">Citricoccus parietis</name>
    <dbReference type="NCBI Taxonomy" id="592307"/>
    <lineage>
        <taxon>Bacteria</taxon>
        <taxon>Bacillati</taxon>
        <taxon>Actinomycetota</taxon>
        <taxon>Actinomycetes</taxon>
        <taxon>Micrococcales</taxon>
        <taxon>Micrococcaceae</taxon>
        <taxon>Citricoccus</taxon>
    </lineage>
</organism>
<protein>
    <submittedName>
        <fullName evidence="1">Uncharacterized protein</fullName>
    </submittedName>
</protein>
<keyword evidence="2" id="KW-1185">Reference proteome</keyword>
<reference evidence="1 2" key="1">
    <citation type="submission" date="2024-09" db="EMBL/GenBank/DDBJ databases">
        <authorList>
            <person name="Sun Q."/>
            <person name="Mori K."/>
        </authorList>
    </citation>
    <scope>NUCLEOTIDE SEQUENCE [LARGE SCALE GENOMIC DNA]</scope>
    <source>
        <strain evidence="1 2">CCM 7609</strain>
    </source>
</reference>
<comment type="caution">
    <text evidence="1">The sequence shown here is derived from an EMBL/GenBank/DDBJ whole genome shotgun (WGS) entry which is preliminary data.</text>
</comment>
<dbReference type="Proteomes" id="UP001589766">
    <property type="component" value="Unassembled WGS sequence"/>
</dbReference>
<proteinExistence type="predicted"/>
<gene>
    <name evidence="1" type="ORF">ACFFIO_00745</name>
</gene>
<name>A0ABV6F0K8_9MICC</name>
<sequence>MRPTIDEQLSGADRLLALAETETELAAAGELITNARRLLKRVRTSWEPTLPFLLEDNARLSELLGDDSEPASPASGLQVIADRNESLRENLSRLISTLGEDPSEVRRRTEIGSYSQWRAATDPT</sequence>
<accession>A0ABV6F0K8</accession>
<evidence type="ECO:0000313" key="2">
    <source>
        <dbReference type="Proteomes" id="UP001589766"/>
    </source>
</evidence>
<dbReference type="RefSeq" id="WP_159554457.1">
    <property type="nucleotide sequence ID" value="NZ_JBHLWH010000003.1"/>
</dbReference>